<evidence type="ECO:0000313" key="10">
    <source>
        <dbReference type="EMBL" id="CAG6719501.1"/>
    </source>
</evidence>
<dbReference type="PANTHER" id="PTHR31885:SF6">
    <property type="entry name" value="GH04784P"/>
    <property type="match status" value="1"/>
</dbReference>
<evidence type="ECO:0000256" key="3">
    <source>
        <dbReference type="ARBA" id="ARBA00022692"/>
    </source>
</evidence>
<keyword evidence="3 9" id="KW-0812">Transmembrane</keyword>
<organism evidence="10">
    <name type="scientific">Cacopsylla melanoneura</name>
    <dbReference type="NCBI Taxonomy" id="428564"/>
    <lineage>
        <taxon>Eukaryota</taxon>
        <taxon>Metazoa</taxon>
        <taxon>Ecdysozoa</taxon>
        <taxon>Arthropoda</taxon>
        <taxon>Hexapoda</taxon>
        <taxon>Insecta</taxon>
        <taxon>Pterygota</taxon>
        <taxon>Neoptera</taxon>
        <taxon>Paraneoptera</taxon>
        <taxon>Hemiptera</taxon>
        <taxon>Sternorrhyncha</taxon>
        <taxon>Psylloidea</taxon>
        <taxon>Psyllidae</taxon>
        <taxon>Psyllinae</taxon>
        <taxon>Cacopsylla</taxon>
    </lineage>
</organism>
<evidence type="ECO:0000256" key="5">
    <source>
        <dbReference type="ARBA" id="ARBA00023136"/>
    </source>
</evidence>
<comment type="similarity">
    <text evidence="2">Belongs to the TMEM86 family.</text>
</comment>
<dbReference type="PANTHER" id="PTHR31885">
    <property type="entry name" value="GH04784P"/>
    <property type="match status" value="1"/>
</dbReference>
<evidence type="ECO:0000256" key="8">
    <source>
        <dbReference type="ARBA" id="ARBA00049560"/>
    </source>
</evidence>
<dbReference type="EC" id="3.3.2.2" evidence="6"/>
<evidence type="ECO:0000256" key="2">
    <source>
        <dbReference type="ARBA" id="ARBA00007375"/>
    </source>
</evidence>
<keyword evidence="4 9" id="KW-1133">Transmembrane helix</keyword>
<dbReference type="Pfam" id="PF07947">
    <property type="entry name" value="YhhN"/>
    <property type="match status" value="1"/>
</dbReference>
<comment type="catalytic activity">
    <reaction evidence="8">
        <text>a 1-O-(1Z-alkenyl)-sn-glycero-3-phosphocholine + H2O = a 2,3-saturated aldehyde + sn-glycerol 3-phosphocholine</text>
        <dbReference type="Rhea" id="RHEA:22544"/>
        <dbReference type="ChEBI" id="CHEBI:15377"/>
        <dbReference type="ChEBI" id="CHEBI:16870"/>
        <dbReference type="ChEBI" id="CHEBI:73359"/>
        <dbReference type="ChEBI" id="CHEBI:77287"/>
        <dbReference type="EC" id="3.3.2.2"/>
    </reaction>
</comment>
<dbReference type="InterPro" id="IPR012506">
    <property type="entry name" value="TMEM86B-like"/>
</dbReference>
<evidence type="ECO:0000256" key="9">
    <source>
        <dbReference type="SAM" id="Phobius"/>
    </source>
</evidence>
<accession>A0A8D8VDK8</accession>
<evidence type="ECO:0000256" key="6">
    <source>
        <dbReference type="ARBA" id="ARBA00035673"/>
    </source>
</evidence>
<feature type="transmembrane region" description="Helical" evidence="9">
    <location>
        <begin position="12"/>
        <end position="31"/>
    </location>
</feature>
<proteinExistence type="inferred from homology"/>
<reference evidence="10" key="1">
    <citation type="submission" date="2021-05" db="EMBL/GenBank/DDBJ databases">
        <authorList>
            <person name="Alioto T."/>
            <person name="Alioto T."/>
            <person name="Gomez Garrido J."/>
        </authorList>
    </citation>
    <scope>NUCLEOTIDE SEQUENCE</scope>
</reference>
<protein>
    <recommendedName>
        <fullName evidence="6">lysoplasmalogenase</fullName>
        <ecNumber evidence="6">3.3.2.2</ecNumber>
    </recommendedName>
</protein>
<dbReference type="EMBL" id="HBUF01358913">
    <property type="protein sequence ID" value="CAG6719501.1"/>
    <property type="molecule type" value="Transcribed_RNA"/>
</dbReference>
<evidence type="ECO:0000256" key="1">
    <source>
        <dbReference type="ARBA" id="ARBA00004141"/>
    </source>
</evidence>
<dbReference type="AlphaFoldDB" id="A0A8D8VDK8"/>
<comment type="catalytic activity">
    <reaction evidence="7">
        <text>a 1-O-(1Z-alkenyl)-sn-glycero-3-phosphoethanolamine + H2O = a 2,3-saturated aldehyde + sn-glycero-3-phosphoethanolamine</text>
        <dbReference type="Rhea" id="RHEA:16905"/>
        <dbReference type="ChEBI" id="CHEBI:15377"/>
        <dbReference type="ChEBI" id="CHEBI:73359"/>
        <dbReference type="ChEBI" id="CHEBI:77288"/>
        <dbReference type="ChEBI" id="CHEBI:143890"/>
        <dbReference type="EC" id="3.3.2.2"/>
    </reaction>
</comment>
<feature type="transmembrane region" description="Helical" evidence="9">
    <location>
        <begin position="120"/>
        <end position="143"/>
    </location>
</feature>
<evidence type="ECO:0000256" key="4">
    <source>
        <dbReference type="ARBA" id="ARBA00022989"/>
    </source>
</evidence>
<feature type="transmembrane region" description="Helical" evidence="9">
    <location>
        <begin position="37"/>
        <end position="59"/>
    </location>
</feature>
<evidence type="ECO:0000256" key="7">
    <source>
        <dbReference type="ARBA" id="ARBA00049458"/>
    </source>
</evidence>
<dbReference type="GO" id="GO:0016020">
    <property type="term" value="C:membrane"/>
    <property type="evidence" value="ECO:0007669"/>
    <property type="project" value="UniProtKB-SubCell"/>
</dbReference>
<comment type="subcellular location">
    <subcellularLocation>
        <location evidence="1">Membrane</location>
        <topology evidence="1">Multi-pass membrane protein</topology>
    </subcellularLocation>
</comment>
<keyword evidence="5 9" id="KW-0472">Membrane</keyword>
<dbReference type="GO" id="GO:0047408">
    <property type="term" value="F:alkenylglycerophosphocholine hydrolase activity"/>
    <property type="evidence" value="ECO:0007669"/>
    <property type="project" value="UniProtKB-EC"/>
</dbReference>
<name>A0A8D8VDK8_9HEMI</name>
<sequence length="186" mass="20846">MYCASFQFKSISSKLVPFVNTVGVYFILFLPSDEPSLFSMLIKCLPILSLMVYVILHGISLQPKYSMSRRILLGLMFSCLGDALLVWPNYFLEGMLSFGVAQLMYISAFDLKPLNLDVGVILYVISALGYQARVLAAICHVYWRNTMACIRWTSGLPSILHSPAILSAFHHGHLLHGAAWNCLECF</sequence>